<proteinExistence type="predicted"/>
<dbReference type="InterPro" id="IPR019734">
    <property type="entry name" value="TPR_rpt"/>
</dbReference>
<keyword evidence="1" id="KW-0732">Signal</keyword>
<feature type="chain" id="PRO_5043018679" description="Tetratricopeptide repeat protein" evidence="1">
    <location>
        <begin position="26"/>
        <end position="186"/>
    </location>
</feature>
<sequence length="186" mass="19966">MTSVVWKLKSIVAATCLFVAATGMAAGQSALLDPLFERLKNVDAADAPALEAKIRQEWSKSGSAAADLLLSRAKIAIDAGDQKAAMGYLTALTDHAPEFAEGWNLSAVTLFNMGKIGPALAALERTLALEPRHFQALEGLVLIFDDAGLYQEAFEILRRIEAIHPHAEILSKARTRLEAKTLGQAL</sequence>
<dbReference type="Proteomes" id="UP000028680">
    <property type="component" value="Chromosome"/>
</dbReference>
<dbReference type="Pfam" id="PF13432">
    <property type="entry name" value="TPR_16"/>
    <property type="match status" value="1"/>
</dbReference>
<dbReference type="SMART" id="SM00028">
    <property type="entry name" value="TPR"/>
    <property type="match status" value="3"/>
</dbReference>
<keyword evidence="3" id="KW-1185">Reference proteome</keyword>
<feature type="signal peptide" evidence="1">
    <location>
        <begin position="1"/>
        <end position="25"/>
    </location>
</feature>
<dbReference type="InterPro" id="IPR011990">
    <property type="entry name" value="TPR-like_helical_dom_sf"/>
</dbReference>
<protein>
    <recommendedName>
        <fullName evidence="4">Tetratricopeptide repeat protein</fullName>
    </recommendedName>
</protein>
<dbReference type="RefSeq" id="WP_236631400.1">
    <property type="nucleotide sequence ID" value="NZ_CP003984.1"/>
</dbReference>
<gene>
    <name evidence="2" type="ORF">RCA23_c10020</name>
</gene>
<dbReference type="Gene3D" id="1.25.40.10">
    <property type="entry name" value="Tetratricopeptide repeat domain"/>
    <property type="match status" value="1"/>
</dbReference>
<dbReference type="KEGG" id="ptp:RCA23_c10020"/>
<evidence type="ECO:0008006" key="4">
    <source>
        <dbReference type="Google" id="ProtNLM"/>
    </source>
</evidence>
<dbReference type="AlphaFoldDB" id="A0AAN0RI51"/>
<accession>A0AAN0RI51</accession>
<reference evidence="2 3" key="1">
    <citation type="journal article" date="2014" name="ISME J.">
        <title>Adaptation of an abundant Roseobacter RCA organism to pelagic systems revealed by genomic and transcriptomic analyses.</title>
        <authorList>
            <person name="Voget S."/>
            <person name="Wemheuer B."/>
            <person name="Brinkhoff T."/>
            <person name="Vollmers J."/>
            <person name="Dietrich S."/>
            <person name="Giebel H.A."/>
            <person name="Beardsley C."/>
            <person name="Sardemann C."/>
            <person name="Bakenhus I."/>
            <person name="Billerbeck S."/>
            <person name="Daniel R."/>
            <person name="Simon M."/>
        </authorList>
    </citation>
    <scope>NUCLEOTIDE SEQUENCE [LARGE SCALE GENOMIC DNA]</scope>
    <source>
        <strain evidence="2 3">RCA23</strain>
    </source>
</reference>
<evidence type="ECO:0000256" key="1">
    <source>
        <dbReference type="SAM" id="SignalP"/>
    </source>
</evidence>
<evidence type="ECO:0000313" key="2">
    <source>
        <dbReference type="EMBL" id="AII86555.1"/>
    </source>
</evidence>
<dbReference type="EMBL" id="CP003984">
    <property type="protein sequence ID" value="AII86555.1"/>
    <property type="molecule type" value="Genomic_DNA"/>
</dbReference>
<name>A0AAN0RI51_9RHOB</name>
<organism evidence="2 3">
    <name type="scientific">Planktomarina temperata RCA23</name>
    <dbReference type="NCBI Taxonomy" id="666509"/>
    <lineage>
        <taxon>Bacteria</taxon>
        <taxon>Pseudomonadati</taxon>
        <taxon>Pseudomonadota</taxon>
        <taxon>Alphaproteobacteria</taxon>
        <taxon>Rhodobacterales</taxon>
        <taxon>Paracoccaceae</taxon>
        <taxon>Planktomarina</taxon>
    </lineage>
</organism>
<evidence type="ECO:0000313" key="3">
    <source>
        <dbReference type="Proteomes" id="UP000028680"/>
    </source>
</evidence>
<dbReference type="SUPFAM" id="SSF48452">
    <property type="entry name" value="TPR-like"/>
    <property type="match status" value="1"/>
</dbReference>